<protein>
    <submittedName>
        <fullName evidence="8">Cation diffusion facilitator family transporter</fullName>
    </submittedName>
</protein>
<dbReference type="PANTHER" id="PTHR13414">
    <property type="entry name" value="HUEL-CATION TRANSPORTER"/>
    <property type="match status" value="1"/>
</dbReference>
<evidence type="ECO:0000256" key="6">
    <source>
        <dbReference type="SAM" id="Phobius"/>
    </source>
</evidence>
<feature type="domain" description="Cation efflux protein transmembrane" evidence="7">
    <location>
        <begin position="15"/>
        <end position="225"/>
    </location>
</feature>
<keyword evidence="5 6" id="KW-0472">Membrane</keyword>
<dbReference type="InterPro" id="IPR002524">
    <property type="entry name" value="Cation_efflux"/>
</dbReference>
<evidence type="ECO:0000259" key="7">
    <source>
        <dbReference type="Pfam" id="PF01545"/>
    </source>
</evidence>
<keyword evidence="4 6" id="KW-1133">Transmembrane helix</keyword>
<dbReference type="InterPro" id="IPR058533">
    <property type="entry name" value="Cation_efflux_TM"/>
</dbReference>
<dbReference type="Gene3D" id="1.20.1510.10">
    <property type="entry name" value="Cation efflux protein transmembrane domain"/>
    <property type="match status" value="1"/>
</dbReference>
<dbReference type="InterPro" id="IPR040177">
    <property type="entry name" value="SLC30A9"/>
</dbReference>
<dbReference type="Proteomes" id="UP001596189">
    <property type="component" value="Unassembled WGS sequence"/>
</dbReference>
<keyword evidence="3 6" id="KW-0812">Transmembrane</keyword>
<gene>
    <name evidence="8" type="ORF">ACFQDO_04520</name>
</gene>
<reference evidence="9" key="1">
    <citation type="journal article" date="2019" name="Int. J. Syst. Evol. Microbiol.">
        <title>The Global Catalogue of Microorganisms (GCM) 10K type strain sequencing project: providing services to taxonomists for standard genome sequencing and annotation.</title>
        <authorList>
            <consortium name="The Broad Institute Genomics Platform"/>
            <consortium name="The Broad Institute Genome Sequencing Center for Infectious Disease"/>
            <person name="Wu L."/>
            <person name="Ma J."/>
        </authorList>
    </citation>
    <scope>NUCLEOTIDE SEQUENCE [LARGE SCALE GENOMIC DNA]</scope>
    <source>
        <strain evidence="9">KACC 14249</strain>
    </source>
</reference>
<feature type="transmembrane region" description="Helical" evidence="6">
    <location>
        <begin position="82"/>
        <end position="105"/>
    </location>
</feature>
<organism evidence="8 9">
    <name type="scientific">Angustibacter luteus</name>
    <dbReference type="NCBI Taxonomy" id="658456"/>
    <lineage>
        <taxon>Bacteria</taxon>
        <taxon>Bacillati</taxon>
        <taxon>Actinomycetota</taxon>
        <taxon>Actinomycetes</taxon>
        <taxon>Kineosporiales</taxon>
        <taxon>Kineosporiaceae</taxon>
    </lineage>
</organism>
<feature type="transmembrane region" description="Helical" evidence="6">
    <location>
        <begin position="169"/>
        <end position="188"/>
    </location>
</feature>
<evidence type="ECO:0000256" key="3">
    <source>
        <dbReference type="ARBA" id="ARBA00022692"/>
    </source>
</evidence>
<evidence type="ECO:0000256" key="1">
    <source>
        <dbReference type="ARBA" id="ARBA00004141"/>
    </source>
</evidence>
<keyword evidence="2" id="KW-0813">Transport</keyword>
<evidence type="ECO:0000256" key="4">
    <source>
        <dbReference type="ARBA" id="ARBA00022989"/>
    </source>
</evidence>
<accession>A0ABW1JCG6</accession>
<dbReference type="PANTHER" id="PTHR13414:SF9">
    <property type="entry name" value="PROTON-COUPLED ZINC ANTIPORTER SLC30A9, MITOCHONDRIAL"/>
    <property type="match status" value="1"/>
</dbReference>
<name>A0ABW1JCG6_9ACTN</name>
<evidence type="ECO:0000256" key="2">
    <source>
        <dbReference type="ARBA" id="ARBA00022448"/>
    </source>
</evidence>
<sequence>MAQEQDDQPDSVGTVLVALAANAGIAVAKGVAAVVSGSAAMASETAHSVADTANEVILLVALRRSDRPPDRDHPFGYGPERFFWSFVAAVSIFVSGAVFAAIEGIDTLLGPAEESAGLVISSVVLALAFVLEGISWVRATRQVRSEARQHDQTVRQLLRSTDDPTVKTVFYEDSAALVGVVLAFAGIWLHHLTGSSVPDAVASLLIAALLAVVAFFLARTNKNLLVGSQADPRLIRAVGAWLASQPHVDALVDLMTQRIGTDRVLVCARLDFADDLDAATLEVVALDMDRELRVVFPDVAEVFLEPVPRHDAQLRSEVRARYGDRVAAALAEAGREPR</sequence>
<evidence type="ECO:0000313" key="8">
    <source>
        <dbReference type="EMBL" id="MFC6006388.1"/>
    </source>
</evidence>
<dbReference type="EMBL" id="JBHSRD010000002">
    <property type="protein sequence ID" value="MFC6006388.1"/>
    <property type="molecule type" value="Genomic_DNA"/>
</dbReference>
<dbReference type="InterPro" id="IPR027469">
    <property type="entry name" value="Cation_efflux_TMD_sf"/>
</dbReference>
<comment type="subcellular location">
    <subcellularLocation>
        <location evidence="1">Membrane</location>
        <topology evidence="1">Multi-pass membrane protein</topology>
    </subcellularLocation>
</comment>
<evidence type="ECO:0000256" key="5">
    <source>
        <dbReference type="ARBA" id="ARBA00023136"/>
    </source>
</evidence>
<dbReference type="SUPFAM" id="SSF161111">
    <property type="entry name" value="Cation efflux protein transmembrane domain-like"/>
    <property type="match status" value="1"/>
</dbReference>
<dbReference type="Pfam" id="PF01545">
    <property type="entry name" value="Cation_efflux"/>
    <property type="match status" value="1"/>
</dbReference>
<comment type="caution">
    <text evidence="8">The sequence shown here is derived from an EMBL/GenBank/DDBJ whole genome shotgun (WGS) entry which is preliminary data.</text>
</comment>
<feature type="transmembrane region" description="Helical" evidence="6">
    <location>
        <begin position="200"/>
        <end position="218"/>
    </location>
</feature>
<evidence type="ECO:0000313" key="9">
    <source>
        <dbReference type="Proteomes" id="UP001596189"/>
    </source>
</evidence>
<dbReference type="RefSeq" id="WP_345717226.1">
    <property type="nucleotide sequence ID" value="NZ_BAABFP010000005.1"/>
</dbReference>
<proteinExistence type="predicted"/>
<dbReference type="NCBIfam" id="TIGR01297">
    <property type="entry name" value="CDF"/>
    <property type="match status" value="1"/>
</dbReference>
<feature type="transmembrane region" description="Helical" evidence="6">
    <location>
        <begin position="117"/>
        <end position="139"/>
    </location>
</feature>
<keyword evidence="9" id="KW-1185">Reference proteome</keyword>